<reference evidence="1 2" key="1">
    <citation type="submission" date="2015-09" db="EMBL/GenBank/DDBJ databases">
        <title>Sorangium comparison.</title>
        <authorList>
            <person name="Zaburannyi N."/>
            <person name="Bunk B."/>
            <person name="Overmann J."/>
            <person name="Mueller R."/>
        </authorList>
    </citation>
    <scope>NUCLEOTIDE SEQUENCE [LARGE SCALE GENOMIC DNA]</scope>
    <source>
        <strain evidence="1 2">So ce26</strain>
    </source>
</reference>
<dbReference type="Proteomes" id="UP000238348">
    <property type="component" value="Chromosome"/>
</dbReference>
<evidence type="ECO:0000313" key="2">
    <source>
        <dbReference type="Proteomes" id="UP000238348"/>
    </source>
</evidence>
<name>A0A2L0F2L9_SORCE</name>
<dbReference type="AlphaFoldDB" id="A0A2L0F2L9"/>
<proteinExistence type="predicted"/>
<evidence type="ECO:0000313" key="1">
    <source>
        <dbReference type="EMBL" id="AUX45751.1"/>
    </source>
</evidence>
<dbReference type="EMBL" id="CP012673">
    <property type="protein sequence ID" value="AUX45751.1"/>
    <property type="molecule type" value="Genomic_DNA"/>
</dbReference>
<organism evidence="1 2">
    <name type="scientific">Sorangium cellulosum</name>
    <name type="common">Polyangium cellulosum</name>
    <dbReference type="NCBI Taxonomy" id="56"/>
    <lineage>
        <taxon>Bacteria</taxon>
        <taxon>Pseudomonadati</taxon>
        <taxon>Myxococcota</taxon>
        <taxon>Polyangia</taxon>
        <taxon>Polyangiales</taxon>
        <taxon>Polyangiaceae</taxon>
        <taxon>Sorangium</taxon>
    </lineage>
</organism>
<accession>A0A2L0F2L9</accession>
<gene>
    <name evidence="1" type="ORF">SOCE26_072470</name>
</gene>
<protein>
    <submittedName>
        <fullName evidence="1">Uncharacterized protein</fullName>
    </submittedName>
</protein>
<sequence length="84" mass="9231">MSMYKALALGSVLLAILCHGDRAGAQEKGKQRGVITLAEVTITGRIQKPIAAVDVSRIQPKLTLAELRQPFLDRIEQAIFKEPF</sequence>